<dbReference type="InterPro" id="IPR001638">
    <property type="entry name" value="Solute-binding_3/MltF_N"/>
</dbReference>
<sequence>MKKFSLLGGALGGALALTLGLTACGGSAPAPEGSAPAGSTSVNTSAPLYDELPQAIKDKGELVFAADSHPPYRTVGADGSTITGLDPELQAALSEVLGVPTRSTLAEGLPQMLTGMQSGRYDAFNGPVKATPERLKEFDGVSWLTSRTSYLIPAEGGLAATDTAGLCGTTTAGVKGSITEEQTANLSTWCQEQGQSAVTFLGLADTNATLLAVGSGRAQSAATTQTGAMDIQTQQDGKWRYVAQTEEQGAGVDQLVLLTPKASGMGEVMLKAFEEIFDSGAYQQLVQKWGLEEVAVERPVLNPSVG</sequence>
<dbReference type="SUPFAM" id="SSF53850">
    <property type="entry name" value="Periplasmic binding protein-like II"/>
    <property type="match status" value="1"/>
</dbReference>
<gene>
    <name evidence="4" type="ORF">GCM10023081_04170</name>
</gene>
<comment type="caution">
    <text evidence="4">The sequence shown here is derived from an EMBL/GenBank/DDBJ whole genome shotgun (WGS) entry which is preliminary data.</text>
</comment>
<evidence type="ECO:0000313" key="5">
    <source>
        <dbReference type="Proteomes" id="UP001500752"/>
    </source>
</evidence>
<proteinExistence type="predicted"/>
<dbReference type="Proteomes" id="UP001500752">
    <property type="component" value="Unassembled WGS sequence"/>
</dbReference>
<dbReference type="Pfam" id="PF00497">
    <property type="entry name" value="SBP_bac_3"/>
    <property type="match status" value="1"/>
</dbReference>
<evidence type="ECO:0000313" key="4">
    <source>
        <dbReference type="EMBL" id="GAA3668865.1"/>
    </source>
</evidence>
<protein>
    <submittedName>
        <fullName evidence="4">ABC transporter substrate-binding protein</fullName>
    </submittedName>
</protein>
<feature type="chain" id="PRO_5045864199" evidence="2">
    <location>
        <begin position="24"/>
        <end position="306"/>
    </location>
</feature>
<dbReference type="PANTHER" id="PTHR35936">
    <property type="entry name" value="MEMBRANE-BOUND LYTIC MUREIN TRANSGLYCOSYLASE F"/>
    <property type="match status" value="1"/>
</dbReference>
<dbReference type="PROSITE" id="PS51257">
    <property type="entry name" value="PROKAR_LIPOPROTEIN"/>
    <property type="match status" value="1"/>
</dbReference>
<feature type="signal peptide" evidence="2">
    <location>
        <begin position="1"/>
        <end position="23"/>
    </location>
</feature>
<feature type="domain" description="Solute-binding protein family 3/N-terminal" evidence="3">
    <location>
        <begin position="61"/>
        <end position="293"/>
    </location>
</feature>
<evidence type="ECO:0000256" key="2">
    <source>
        <dbReference type="SAM" id="SignalP"/>
    </source>
</evidence>
<dbReference type="Gene3D" id="3.40.190.10">
    <property type="entry name" value="Periplasmic binding protein-like II"/>
    <property type="match status" value="2"/>
</dbReference>
<name>A0ABP7BTT6_9MICC</name>
<keyword evidence="1 2" id="KW-0732">Signal</keyword>
<accession>A0ABP7BTT6</accession>
<dbReference type="SMART" id="SM00062">
    <property type="entry name" value="PBPb"/>
    <property type="match status" value="1"/>
</dbReference>
<evidence type="ECO:0000259" key="3">
    <source>
        <dbReference type="SMART" id="SM00062"/>
    </source>
</evidence>
<dbReference type="RefSeq" id="WP_345148100.1">
    <property type="nucleotide sequence ID" value="NZ_BAABEO010000006.1"/>
</dbReference>
<keyword evidence="5" id="KW-1185">Reference proteome</keyword>
<dbReference type="EMBL" id="BAABEO010000006">
    <property type="protein sequence ID" value="GAA3668865.1"/>
    <property type="molecule type" value="Genomic_DNA"/>
</dbReference>
<dbReference type="PANTHER" id="PTHR35936:SF17">
    <property type="entry name" value="ARGININE-BINDING EXTRACELLULAR PROTEIN ARTP"/>
    <property type="match status" value="1"/>
</dbReference>
<organism evidence="4 5">
    <name type="scientific">Arthrobacter ginkgonis</name>
    <dbReference type="NCBI Taxonomy" id="1630594"/>
    <lineage>
        <taxon>Bacteria</taxon>
        <taxon>Bacillati</taxon>
        <taxon>Actinomycetota</taxon>
        <taxon>Actinomycetes</taxon>
        <taxon>Micrococcales</taxon>
        <taxon>Micrococcaceae</taxon>
        <taxon>Arthrobacter</taxon>
    </lineage>
</organism>
<reference evidence="5" key="1">
    <citation type="journal article" date="2019" name="Int. J. Syst. Evol. Microbiol.">
        <title>The Global Catalogue of Microorganisms (GCM) 10K type strain sequencing project: providing services to taxonomists for standard genome sequencing and annotation.</title>
        <authorList>
            <consortium name="The Broad Institute Genomics Platform"/>
            <consortium name="The Broad Institute Genome Sequencing Center for Infectious Disease"/>
            <person name="Wu L."/>
            <person name="Ma J."/>
        </authorList>
    </citation>
    <scope>NUCLEOTIDE SEQUENCE [LARGE SCALE GENOMIC DNA]</scope>
    <source>
        <strain evidence="5">JCM 30742</strain>
    </source>
</reference>
<evidence type="ECO:0000256" key="1">
    <source>
        <dbReference type="ARBA" id="ARBA00022729"/>
    </source>
</evidence>